<dbReference type="EMBL" id="DTPE01000123">
    <property type="protein sequence ID" value="HGE75078.1"/>
    <property type="molecule type" value="Genomic_DNA"/>
</dbReference>
<dbReference type="InterPro" id="IPR012347">
    <property type="entry name" value="Ferritin-like"/>
</dbReference>
<comment type="caution">
    <text evidence="2">The sequence shown here is derived from an EMBL/GenBank/DDBJ whole genome shotgun (WGS) entry which is preliminary data.</text>
</comment>
<dbReference type="PANTHER" id="PTHR33531:SF7">
    <property type="entry name" value="HYPOTHETICAL MEMBRANE PROTEIN, CONSERVED"/>
    <property type="match status" value="1"/>
</dbReference>
<dbReference type="CDD" id="cd01045">
    <property type="entry name" value="Ferritin_like_AB"/>
    <property type="match status" value="1"/>
</dbReference>
<dbReference type="AlphaFoldDB" id="A0A7V3VSK4"/>
<dbReference type="PANTHER" id="PTHR33531">
    <property type="entry name" value="RUBRERYTHRIN SUBFAMILY"/>
    <property type="match status" value="1"/>
</dbReference>
<feature type="domain" description="Rubrerythrin diiron-binding" evidence="1">
    <location>
        <begin position="4"/>
        <end position="138"/>
    </location>
</feature>
<name>A0A7V3VSK4_9BACT</name>
<accession>A0A7V3VSK4</accession>
<dbReference type="GO" id="GO:0046872">
    <property type="term" value="F:metal ion binding"/>
    <property type="evidence" value="ECO:0007669"/>
    <property type="project" value="InterPro"/>
</dbReference>
<dbReference type="Pfam" id="PF02915">
    <property type="entry name" value="Rubrerythrin"/>
    <property type="match status" value="1"/>
</dbReference>
<organism evidence="2">
    <name type="scientific">Mesoaciditoga lauensis</name>
    <dbReference type="NCBI Taxonomy" id="1495039"/>
    <lineage>
        <taxon>Bacteria</taxon>
        <taxon>Thermotogati</taxon>
        <taxon>Thermotogota</taxon>
        <taxon>Thermotogae</taxon>
        <taxon>Mesoaciditogales</taxon>
        <taxon>Mesoaciditogaceae</taxon>
        <taxon>Mesoaciditoga</taxon>
    </lineage>
</organism>
<sequence>MNAIDYALKMELDGKALYEQQAKNSTDPRLKQLFSMLARDEQRHYEIIEGFKKSSYDYKGTDTFKTTKNMFSEMLDKKQTFKVETNVFDAYRQAIEMEKKSVELYLSESTKSKNAQEKSVLLKLAEEEKKHQTILENLTEFVRKGEEWVESAEFTHLDEFDKFTQRDKY</sequence>
<dbReference type="GO" id="GO:0016491">
    <property type="term" value="F:oxidoreductase activity"/>
    <property type="evidence" value="ECO:0007669"/>
    <property type="project" value="InterPro"/>
</dbReference>
<dbReference type="InterPro" id="IPR009078">
    <property type="entry name" value="Ferritin-like_SF"/>
</dbReference>
<dbReference type="SUPFAM" id="SSF47240">
    <property type="entry name" value="Ferritin-like"/>
    <property type="match status" value="1"/>
</dbReference>
<evidence type="ECO:0000259" key="1">
    <source>
        <dbReference type="Pfam" id="PF02915"/>
    </source>
</evidence>
<dbReference type="InterPro" id="IPR003251">
    <property type="entry name" value="Rr_diiron-bd_dom"/>
</dbReference>
<gene>
    <name evidence="2" type="ORF">ENX73_03010</name>
</gene>
<reference evidence="2" key="1">
    <citation type="journal article" date="2020" name="mSystems">
        <title>Genome- and Community-Level Interaction Insights into Carbon Utilization and Element Cycling Functions of Hydrothermarchaeota in Hydrothermal Sediment.</title>
        <authorList>
            <person name="Zhou Z."/>
            <person name="Liu Y."/>
            <person name="Xu W."/>
            <person name="Pan J."/>
            <person name="Luo Z.H."/>
            <person name="Li M."/>
        </authorList>
    </citation>
    <scope>NUCLEOTIDE SEQUENCE [LARGE SCALE GENOMIC DNA]</scope>
    <source>
        <strain evidence="2">SpSt-966</strain>
    </source>
</reference>
<proteinExistence type="predicted"/>
<evidence type="ECO:0000313" key="2">
    <source>
        <dbReference type="EMBL" id="HGE75078.1"/>
    </source>
</evidence>
<dbReference type="Gene3D" id="1.20.1260.10">
    <property type="match status" value="1"/>
</dbReference>
<protein>
    <submittedName>
        <fullName evidence="2">Rubrerythrin</fullName>
    </submittedName>
</protein>